<keyword evidence="1" id="KW-0784">Thiamine biosynthesis</keyword>
<comment type="caution">
    <text evidence="4">The sequence shown here is derived from an EMBL/GenBank/DDBJ whole genome shotgun (WGS) entry which is preliminary data.</text>
</comment>
<comment type="catalytic activity">
    <reaction evidence="1">
        <text>thiamine phosphate + ATP = thiamine diphosphate + ADP</text>
        <dbReference type="Rhea" id="RHEA:15913"/>
        <dbReference type="ChEBI" id="CHEBI:30616"/>
        <dbReference type="ChEBI" id="CHEBI:37575"/>
        <dbReference type="ChEBI" id="CHEBI:58937"/>
        <dbReference type="ChEBI" id="CHEBI:456216"/>
        <dbReference type="EC" id="2.7.4.16"/>
    </reaction>
</comment>
<dbReference type="AlphaFoldDB" id="A0A931HY54"/>
<feature type="binding site" evidence="1">
    <location>
        <position position="72"/>
    </location>
    <ligand>
        <name>Mg(2+)</name>
        <dbReference type="ChEBI" id="CHEBI:18420"/>
        <label>4</label>
    </ligand>
</feature>
<evidence type="ECO:0000313" key="5">
    <source>
        <dbReference type="Proteomes" id="UP000614490"/>
    </source>
</evidence>
<dbReference type="GO" id="GO:0009228">
    <property type="term" value="P:thiamine biosynthetic process"/>
    <property type="evidence" value="ECO:0007669"/>
    <property type="project" value="UniProtKB-KW"/>
</dbReference>
<comment type="caution">
    <text evidence="1">Lacks conserved residue(s) required for the propagation of feature annotation.</text>
</comment>
<dbReference type="Gene3D" id="3.90.650.10">
    <property type="entry name" value="PurM-like C-terminal domain"/>
    <property type="match status" value="1"/>
</dbReference>
<comment type="function">
    <text evidence="1">Catalyzes the ATP-dependent phosphorylation of thiamine-monophosphate (TMP) to form thiamine-pyrophosphate (TPP), the active form of vitamin B1.</text>
</comment>
<dbReference type="InterPro" id="IPR036676">
    <property type="entry name" value="PurM-like_C_sf"/>
</dbReference>
<dbReference type="RefSeq" id="WP_197318167.1">
    <property type="nucleotide sequence ID" value="NZ_JADZSC010000003.1"/>
</dbReference>
<dbReference type="InterPro" id="IPR016188">
    <property type="entry name" value="PurM-like_N"/>
</dbReference>
<evidence type="ECO:0000313" key="4">
    <source>
        <dbReference type="EMBL" id="MBH0231550.1"/>
    </source>
</evidence>
<feature type="binding site" evidence="1">
    <location>
        <position position="102"/>
    </location>
    <ligand>
        <name>ATP</name>
        <dbReference type="ChEBI" id="CHEBI:30616"/>
    </ligand>
</feature>
<feature type="binding site" evidence="1">
    <location>
        <position position="214"/>
    </location>
    <ligand>
        <name>Mg(2+)</name>
        <dbReference type="ChEBI" id="CHEBI:18420"/>
        <label>5</label>
    </ligand>
</feature>
<dbReference type="GO" id="GO:0009030">
    <property type="term" value="F:thiamine-phosphate kinase activity"/>
    <property type="evidence" value="ECO:0007669"/>
    <property type="project" value="UniProtKB-UniRule"/>
</dbReference>
<dbReference type="InterPro" id="IPR010918">
    <property type="entry name" value="PurM-like_C_dom"/>
</dbReference>
<dbReference type="EC" id="2.7.4.16" evidence="1"/>
<evidence type="ECO:0000259" key="2">
    <source>
        <dbReference type="Pfam" id="PF00586"/>
    </source>
</evidence>
<feature type="binding site" evidence="1">
    <location>
        <position position="261"/>
    </location>
    <ligand>
        <name>substrate</name>
    </ligand>
</feature>
<dbReference type="InterPro" id="IPR036921">
    <property type="entry name" value="PurM-like_N_sf"/>
</dbReference>
<dbReference type="InterPro" id="IPR006283">
    <property type="entry name" value="ThiL-like"/>
</dbReference>
<feature type="binding site" evidence="1">
    <location>
        <position position="43"/>
    </location>
    <ligand>
        <name>Mg(2+)</name>
        <dbReference type="ChEBI" id="CHEBI:18420"/>
        <label>1</label>
    </ligand>
</feature>
<reference evidence="4 5" key="1">
    <citation type="journal article" date="2005" name="Int. J. Syst. Evol. Microbiol.">
        <title>Halobacillus yeomjeoni sp. nov., isolated from a marine solar saltern in Korea.</title>
        <authorList>
            <person name="Yoon J.H."/>
            <person name="Kang S.J."/>
            <person name="Lee C.H."/>
            <person name="Oh H.W."/>
            <person name="Oh T.K."/>
        </authorList>
    </citation>
    <scope>NUCLEOTIDE SEQUENCE [LARGE SCALE GENOMIC DNA]</scope>
    <source>
        <strain evidence="4 5">KCTC 3957</strain>
    </source>
</reference>
<keyword evidence="5" id="KW-1185">Reference proteome</keyword>
<proteinExistence type="inferred from homology"/>
<dbReference type="PANTHER" id="PTHR30270">
    <property type="entry name" value="THIAMINE-MONOPHOSPHATE KINASE"/>
    <property type="match status" value="1"/>
</dbReference>
<feature type="domain" description="PurM-like N-terminal" evidence="2">
    <location>
        <begin position="25"/>
        <end position="137"/>
    </location>
</feature>
<evidence type="ECO:0000256" key="1">
    <source>
        <dbReference type="HAMAP-Rule" id="MF_02128"/>
    </source>
</evidence>
<dbReference type="GO" id="GO:0005524">
    <property type="term" value="F:ATP binding"/>
    <property type="evidence" value="ECO:0007669"/>
    <property type="project" value="UniProtKB-UniRule"/>
</dbReference>
<evidence type="ECO:0000259" key="3">
    <source>
        <dbReference type="Pfam" id="PF02769"/>
    </source>
</evidence>
<sequence length="327" mass="36472">MDEFSFIDSIRPSYYKQPSLVKGIGDDAAVFRPSGQDVVTAVDTMVEGVHFSRKTMSPFYMGYRALAANLSDLSAMGSTPAFYLVSIVVPEEWEQEELNELYTGMKSLADEYSVDLIGGDTVSGDQLSISVTVFGYVDRGKSRYRSSAKPDDIVFVTGTLGDSRAGLEILLNDLSIDSKEAAFFIERHRRPVPRVDFAQSLLSIERVTLNDVSDGIASEAHEIAEASQVDLHLTMEDVPFTDFIKKWFNKSYKEWMLSGGEDFELIGTVAGEDWNVVEEAAKECGISITKIGTVKEMAHEQPEVYIYENNEKKKLMKSGYTHLKRGE</sequence>
<feature type="binding site" evidence="1">
    <location>
        <position position="211"/>
    </location>
    <ligand>
        <name>Mg(2+)</name>
        <dbReference type="ChEBI" id="CHEBI:18420"/>
        <label>3</label>
    </ligand>
</feature>
<feature type="binding site" evidence="1">
    <location>
        <position position="43"/>
    </location>
    <ligand>
        <name>Mg(2+)</name>
        <dbReference type="ChEBI" id="CHEBI:18420"/>
        <label>2</label>
    </ligand>
</feature>
<dbReference type="CDD" id="cd02194">
    <property type="entry name" value="ThiL"/>
    <property type="match status" value="1"/>
</dbReference>
<comment type="pathway">
    <text evidence="1">Cofactor biosynthesis; thiamine diphosphate biosynthesis; thiamine diphosphate from thiamine phosphate: step 1/1.</text>
</comment>
<dbReference type="SUPFAM" id="SSF55326">
    <property type="entry name" value="PurM N-terminal domain-like"/>
    <property type="match status" value="1"/>
</dbReference>
<feature type="binding site" evidence="1">
    <location>
        <position position="72"/>
    </location>
    <ligand>
        <name>Mg(2+)</name>
        <dbReference type="ChEBI" id="CHEBI:18420"/>
        <label>3</label>
    </ligand>
</feature>
<comment type="miscellaneous">
    <text evidence="1">Reaction mechanism of ThiL seems to utilize a direct, inline transfer of the gamma-phosphate of ATP to TMP rather than a phosphorylated enzyme intermediate.</text>
</comment>
<dbReference type="HAMAP" id="MF_02128">
    <property type="entry name" value="TMP_kinase"/>
    <property type="match status" value="1"/>
</dbReference>
<gene>
    <name evidence="1" type="primary">thiL</name>
    <name evidence="4" type="ORF">H0267_15090</name>
</gene>
<feature type="domain" description="PurM-like C-terminal" evidence="3">
    <location>
        <begin position="149"/>
        <end position="300"/>
    </location>
</feature>
<feature type="binding site" evidence="1">
    <location>
        <position position="72"/>
    </location>
    <ligand>
        <name>Mg(2+)</name>
        <dbReference type="ChEBI" id="CHEBI:18420"/>
        <label>2</label>
    </ligand>
</feature>
<feature type="binding site" evidence="1">
    <location>
        <position position="50"/>
    </location>
    <ligand>
        <name>substrate</name>
    </ligand>
</feature>
<dbReference type="Pfam" id="PF02769">
    <property type="entry name" value="AIRS_C"/>
    <property type="match status" value="1"/>
</dbReference>
<dbReference type="Gene3D" id="3.30.1330.10">
    <property type="entry name" value="PurM-like, N-terminal domain"/>
    <property type="match status" value="1"/>
</dbReference>
<feature type="binding site" evidence="1">
    <location>
        <position position="213"/>
    </location>
    <ligand>
        <name>ATP</name>
        <dbReference type="ChEBI" id="CHEBI:30616"/>
    </ligand>
</feature>
<dbReference type="PIRSF" id="PIRSF005303">
    <property type="entry name" value="Thiam_monoph_kin"/>
    <property type="match status" value="1"/>
</dbReference>
<dbReference type="NCBIfam" id="TIGR01379">
    <property type="entry name" value="thiL"/>
    <property type="match status" value="1"/>
</dbReference>
<feature type="binding site" evidence="1">
    <location>
        <position position="145"/>
    </location>
    <ligand>
        <name>ATP</name>
        <dbReference type="ChEBI" id="CHEBI:30616"/>
    </ligand>
</feature>
<dbReference type="SUPFAM" id="SSF56042">
    <property type="entry name" value="PurM C-terminal domain-like"/>
    <property type="match status" value="1"/>
</dbReference>
<comment type="similarity">
    <text evidence="1">Belongs to the thiamine-monophosphate kinase family.</text>
</comment>
<protein>
    <recommendedName>
        <fullName evidence="1">Thiamine-monophosphate kinase</fullName>
        <shortName evidence="1">TMP kinase</shortName>
        <shortName evidence="1">Thiamine-phosphate kinase</shortName>
        <ecNumber evidence="1">2.7.4.16</ecNumber>
    </recommendedName>
</protein>
<keyword evidence="1" id="KW-0067">ATP-binding</keyword>
<keyword evidence="1" id="KW-0460">Magnesium</keyword>
<feature type="binding site" evidence="1">
    <location>
        <position position="320"/>
    </location>
    <ligand>
        <name>substrate</name>
    </ligand>
</feature>
<dbReference type="GO" id="GO:0009229">
    <property type="term" value="P:thiamine diphosphate biosynthetic process"/>
    <property type="evidence" value="ECO:0007669"/>
    <property type="project" value="UniProtKB-UniRule"/>
</dbReference>
<keyword evidence="1" id="KW-0479">Metal-binding</keyword>
<keyword evidence="1 4" id="KW-0418">Kinase</keyword>
<dbReference type="PANTHER" id="PTHR30270:SF0">
    <property type="entry name" value="THIAMINE-MONOPHOSPHATE KINASE"/>
    <property type="match status" value="1"/>
</dbReference>
<dbReference type="Proteomes" id="UP000614490">
    <property type="component" value="Unassembled WGS sequence"/>
</dbReference>
<keyword evidence="1" id="KW-0547">Nucleotide-binding</keyword>
<dbReference type="Pfam" id="PF00586">
    <property type="entry name" value="AIRS"/>
    <property type="match status" value="1"/>
</dbReference>
<feature type="binding site" evidence="1">
    <location>
        <position position="27"/>
    </location>
    <ligand>
        <name>Mg(2+)</name>
        <dbReference type="ChEBI" id="CHEBI:18420"/>
        <label>4</label>
    </ligand>
</feature>
<feature type="binding site" evidence="1">
    <location>
        <position position="27"/>
    </location>
    <ligand>
        <name>Mg(2+)</name>
        <dbReference type="ChEBI" id="CHEBI:18420"/>
        <label>3</label>
    </ligand>
</feature>
<name>A0A931HY54_9BACI</name>
<keyword evidence="1 4" id="KW-0808">Transferase</keyword>
<dbReference type="EMBL" id="JADZSC010000003">
    <property type="protein sequence ID" value="MBH0231550.1"/>
    <property type="molecule type" value="Genomic_DNA"/>
</dbReference>
<accession>A0A931HY54</accession>
<dbReference type="GO" id="GO:0000287">
    <property type="term" value="F:magnesium ion binding"/>
    <property type="evidence" value="ECO:0007669"/>
    <property type="project" value="UniProtKB-UniRule"/>
</dbReference>
<organism evidence="4 5">
    <name type="scientific">Halobacillus yeomjeoni</name>
    <dbReference type="NCBI Taxonomy" id="311194"/>
    <lineage>
        <taxon>Bacteria</taxon>
        <taxon>Bacillati</taxon>
        <taxon>Bacillota</taxon>
        <taxon>Bacilli</taxon>
        <taxon>Bacillales</taxon>
        <taxon>Bacillaceae</taxon>
        <taxon>Halobacillus</taxon>
    </lineage>
</organism>
<feature type="binding site" evidence="1">
    <location>
        <begin position="119"/>
        <end position="120"/>
    </location>
    <ligand>
        <name>ATP</name>
        <dbReference type="ChEBI" id="CHEBI:30616"/>
    </ligand>
</feature>
<feature type="binding site" evidence="1">
    <location>
        <position position="120"/>
    </location>
    <ligand>
        <name>Mg(2+)</name>
        <dbReference type="ChEBI" id="CHEBI:18420"/>
        <label>1</label>
    </ligand>
</feature>